<keyword evidence="2" id="KW-1185">Reference proteome</keyword>
<dbReference type="STRING" id="1161919.EPIR_0057"/>
<organism evidence="1 2">
    <name type="scientific">Erwinia piriflorinigrans CFBP 5888</name>
    <dbReference type="NCBI Taxonomy" id="1161919"/>
    <lineage>
        <taxon>Bacteria</taxon>
        <taxon>Pseudomonadati</taxon>
        <taxon>Pseudomonadota</taxon>
        <taxon>Gammaproteobacteria</taxon>
        <taxon>Enterobacterales</taxon>
        <taxon>Erwiniaceae</taxon>
        <taxon>Erwinia</taxon>
    </lineage>
</organism>
<evidence type="ECO:0000313" key="2">
    <source>
        <dbReference type="Proteomes" id="UP000018217"/>
    </source>
</evidence>
<sequence length="57" mass="6169">MRDFPVSPARRWLLPLVGRGAHSLAVALTHCQCVSDTVSHGVQGVPVQRFPALTGYL</sequence>
<comment type="caution">
    <text evidence="1">The sequence shown here is derived from an EMBL/GenBank/DDBJ whole genome shotgun (WGS) entry which is preliminary data.</text>
</comment>
<dbReference type="AlphaFoldDB" id="V5Z2P1"/>
<gene>
    <name evidence="1" type="ORF">EPIR_0057</name>
</gene>
<protein>
    <submittedName>
        <fullName evidence="1">Uncharacterized protein</fullName>
    </submittedName>
</protein>
<proteinExistence type="predicted"/>
<dbReference type="Proteomes" id="UP000018217">
    <property type="component" value="Unassembled WGS sequence"/>
</dbReference>
<evidence type="ECO:0000313" key="1">
    <source>
        <dbReference type="EMBL" id="CCG85422.1"/>
    </source>
</evidence>
<accession>V5Z2P1</accession>
<name>V5Z2P1_9GAMM</name>
<dbReference type="EMBL" id="CAHS01000002">
    <property type="protein sequence ID" value="CCG85422.1"/>
    <property type="molecule type" value="Genomic_DNA"/>
</dbReference>
<reference evidence="1 2" key="1">
    <citation type="journal article" date="2013" name="Syst. Appl. Microbiol.">
        <title>Phylogenetic position and virulence apparatus of the pear flower necrosis pathogen Erwinia piriflorinigrans CFBP 5888T as assessed by comparative genomics.</title>
        <authorList>
            <person name="Smits T.H."/>
            <person name="Rezzonico F."/>
            <person name="Lopez M.M."/>
            <person name="Blom J."/>
            <person name="Goesmann A."/>
            <person name="Frey J.E."/>
            <person name="Duffy B."/>
        </authorList>
    </citation>
    <scope>NUCLEOTIDE SEQUENCE [LARGE SCALE GENOMIC DNA]</scope>
    <source>
        <strain evidence="2">CFBP5888</strain>
    </source>
</reference>